<keyword evidence="1" id="KW-0472">Membrane</keyword>
<evidence type="ECO:0008006" key="4">
    <source>
        <dbReference type="Google" id="ProtNLM"/>
    </source>
</evidence>
<comment type="caution">
    <text evidence="2">The sequence shown here is derived from an EMBL/GenBank/DDBJ whole genome shotgun (WGS) entry which is preliminary data.</text>
</comment>
<evidence type="ECO:0000256" key="1">
    <source>
        <dbReference type="SAM" id="Phobius"/>
    </source>
</evidence>
<keyword evidence="1" id="KW-1133">Transmembrane helix</keyword>
<organism evidence="2 3">
    <name type="scientific">Alteromonas aquimaris</name>
    <dbReference type="NCBI Taxonomy" id="2998417"/>
    <lineage>
        <taxon>Bacteria</taxon>
        <taxon>Pseudomonadati</taxon>
        <taxon>Pseudomonadota</taxon>
        <taxon>Gammaproteobacteria</taxon>
        <taxon>Alteromonadales</taxon>
        <taxon>Alteromonadaceae</taxon>
        <taxon>Alteromonas/Salinimonas group</taxon>
        <taxon>Alteromonas</taxon>
    </lineage>
</organism>
<reference evidence="2" key="1">
    <citation type="submission" date="2022-11" db="EMBL/GenBank/DDBJ databases">
        <title>Alteromonas sp. nov., isolated from sea water of the Qingdao.</title>
        <authorList>
            <person name="Wang Q."/>
        </authorList>
    </citation>
    <scope>NUCLEOTIDE SEQUENCE</scope>
    <source>
        <strain evidence="2">ASW11-7</strain>
    </source>
</reference>
<dbReference type="EMBL" id="JAPFRD010000009">
    <property type="protein sequence ID" value="MCW8108329.1"/>
    <property type="molecule type" value="Genomic_DNA"/>
</dbReference>
<dbReference type="Proteomes" id="UP001142810">
    <property type="component" value="Unassembled WGS sequence"/>
</dbReference>
<feature type="transmembrane region" description="Helical" evidence="1">
    <location>
        <begin position="70"/>
        <end position="93"/>
    </location>
</feature>
<proteinExistence type="predicted"/>
<keyword evidence="1" id="KW-0812">Transmembrane</keyword>
<evidence type="ECO:0000313" key="3">
    <source>
        <dbReference type="Proteomes" id="UP001142810"/>
    </source>
</evidence>
<sequence>MSNNNQKHCPPTLPMWLLNLLLPDSVKDDITGDLTEEYSRSTDTLLNKNKWFWSQTISTCWRFTMTKQNLASLGLAIISILTLGIIMHAILFLSVADDPASFHNAYWTDGNFHQFFFDAPLWQFISENNLSRLSFDMFIHLPSMAWLAIALCGFIVLKKQLHLSFTYQLILAASLLMLPYIGGVTYFRLTDVALNQAGPILALMLISAFYLILPFTHLLLKELKSVDL</sequence>
<name>A0ABT3P6D7_9ALTE</name>
<feature type="transmembrane region" description="Helical" evidence="1">
    <location>
        <begin position="137"/>
        <end position="157"/>
    </location>
</feature>
<accession>A0ABT3P6D7</accession>
<dbReference type="RefSeq" id="WP_265617043.1">
    <property type="nucleotide sequence ID" value="NZ_JAPFRD010000009.1"/>
</dbReference>
<feature type="transmembrane region" description="Helical" evidence="1">
    <location>
        <begin position="200"/>
        <end position="220"/>
    </location>
</feature>
<evidence type="ECO:0000313" key="2">
    <source>
        <dbReference type="EMBL" id="MCW8108329.1"/>
    </source>
</evidence>
<protein>
    <recommendedName>
        <fullName evidence="4">DUF2079 domain-containing protein</fullName>
    </recommendedName>
</protein>
<keyword evidence="3" id="KW-1185">Reference proteome</keyword>
<gene>
    <name evidence="2" type="ORF">OPS25_07460</name>
</gene>
<feature type="transmembrane region" description="Helical" evidence="1">
    <location>
        <begin position="169"/>
        <end position="188"/>
    </location>
</feature>